<organism evidence="3 4">
    <name type="scientific">Aestuariirhabdus litorea</name>
    <dbReference type="NCBI Taxonomy" id="2528527"/>
    <lineage>
        <taxon>Bacteria</taxon>
        <taxon>Pseudomonadati</taxon>
        <taxon>Pseudomonadota</taxon>
        <taxon>Gammaproteobacteria</taxon>
        <taxon>Oceanospirillales</taxon>
        <taxon>Aestuariirhabdaceae</taxon>
        <taxon>Aestuariirhabdus</taxon>
    </lineage>
</organism>
<feature type="region of interest" description="Disordered" evidence="1">
    <location>
        <begin position="393"/>
        <end position="422"/>
    </location>
</feature>
<keyword evidence="4" id="KW-1185">Reference proteome</keyword>
<reference evidence="3 4" key="1">
    <citation type="submission" date="2018-08" db="EMBL/GenBank/DDBJ databases">
        <authorList>
            <person name="Khan S.A."/>
        </authorList>
    </citation>
    <scope>NUCLEOTIDE SEQUENCE [LARGE SCALE GENOMIC DNA]</scope>
    <source>
        <strain evidence="3 4">GTF-13</strain>
    </source>
</reference>
<feature type="compositionally biased region" description="Low complexity" evidence="1">
    <location>
        <begin position="134"/>
        <end position="154"/>
    </location>
</feature>
<proteinExistence type="predicted"/>
<dbReference type="GO" id="GO:0090313">
    <property type="term" value="P:regulation of protein targeting to membrane"/>
    <property type="evidence" value="ECO:0007669"/>
    <property type="project" value="TreeGrafter"/>
</dbReference>
<evidence type="ECO:0000256" key="1">
    <source>
        <dbReference type="SAM" id="MobiDB-lite"/>
    </source>
</evidence>
<dbReference type="RefSeq" id="WP_125016140.1">
    <property type="nucleotide sequence ID" value="NZ_QWEZ01000002.1"/>
</dbReference>
<protein>
    <submittedName>
        <fullName evidence="3">AsmA family protein</fullName>
    </submittedName>
</protein>
<dbReference type="EMBL" id="QWEZ01000002">
    <property type="protein sequence ID" value="RRJ82424.1"/>
    <property type="molecule type" value="Genomic_DNA"/>
</dbReference>
<comment type="caution">
    <text evidence="3">The sequence shown here is derived from an EMBL/GenBank/DDBJ whole genome shotgun (WGS) entry which is preliminary data.</text>
</comment>
<reference evidence="3 4" key="2">
    <citation type="submission" date="2018-12" db="EMBL/GenBank/DDBJ databases">
        <title>Simiduia agarivorans gen. nov., sp. nov., a marine, agarolytic bacterium isolated from shallow coastal water from Keelung, Taiwan.</title>
        <authorList>
            <person name="Shieh W.Y."/>
        </authorList>
    </citation>
    <scope>NUCLEOTIDE SEQUENCE [LARGE SCALE GENOMIC DNA]</scope>
    <source>
        <strain evidence="3 4">GTF-13</strain>
    </source>
</reference>
<dbReference type="Proteomes" id="UP000280792">
    <property type="component" value="Unassembled WGS sequence"/>
</dbReference>
<feature type="domain" description="AsmA" evidence="2">
    <location>
        <begin position="1"/>
        <end position="609"/>
    </location>
</feature>
<dbReference type="AlphaFoldDB" id="A0A3P3VJ89"/>
<dbReference type="GO" id="GO:0005886">
    <property type="term" value="C:plasma membrane"/>
    <property type="evidence" value="ECO:0007669"/>
    <property type="project" value="TreeGrafter"/>
</dbReference>
<accession>A0A3P3VJ89</accession>
<evidence type="ECO:0000313" key="3">
    <source>
        <dbReference type="EMBL" id="RRJ82424.1"/>
    </source>
</evidence>
<dbReference type="InterPro" id="IPR007844">
    <property type="entry name" value="AsmA"/>
</dbReference>
<dbReference type="PANTHER" id="PTHR30441:SF4">
    <property type="entry name" value="PROTEIN ASMA"/>
    <property type="match status" value="1"/>
</dbReference>
<dbReference type="Pfam" id="PF05170">
    <property type="entry name" value="AsmA"/>
    <property type="match status" value="1"/>
</dbReference>
<evidence type="ECO:0000259" key="2">
    <source>
        <dbReference type="Pfam" id="PF05170"/>
    </source>
</evidence>
<name>A0A3P3VJ89_9GAMM</name>
<dbReference type="PANTHER" id="PTHR30441">
    <property type="entry name" value="DUF748 DOMAIN-CONTAINING PROTEIN"/>
    <property type="match status" value="1"/>
</dbReference>
<evidence type="ECO:0000313" key="4">
    <source>
        <dbReference type="Proteomes" id="UP000280792"/>
    </source>
</evidence>
<feature type="region of interest" description="Disordered" evidence="1">
    <location>
        <begin position="121"/>
        <end position="157"/>
    </location>
</feature>
<dbReference type="InterPro" id="IPR052894">
    <property type="entry name" value="AsmA-related"/>
</dbReference>
<gene>
    <name evidence="3" type="ORF">D0544_11125</name>
</gene>
<sequence>MKALLKAGLIALLLAIVLLVAALVIIPLLVNPNDYKPQLQQLVREQSGMELLIDGEIGLSIFPTLGFTLQQVSLANQGQPLARLEQAQMALKLLPLLGGKVEVQALALDGLDLQLVKTPQGEANWVPKPPSGLGTASTATPDTPDQPAAAQTPAGGSGEIRLSVSEIRIRDISLHYLDQQQGKEYRLEQMSLLTGAIEPGQPFPLELNFNLDSRDPELSLKTRLTAEASLDLARQHYRLQQLVLDSQLSGATTGGKSVPLRLAGNIDAQLGEGRIQLDTLSLGLANLTANADLKVTALQPLRYEGSLQLPAFDLKALMSTLGQPALDTQDPAALKAIALSSQLSGSDQSIELSGLQLGLDGSRFNGRIAIPSFANQALRFSLKGDSLNVDRYLPPAPAKGGKGEASAPATPPPAAAASSEWDDSPLLPVETLSALDLVGELQLGRLVASGVTISDASLKLSARNGLLKLEQLKGGAFDGQFSKTASLDLNKSPISLNATVDMEKVDISEVLKLVNPDKPAARGRANISTRLDARGNSQRKLVNSLNGTTRFSIDDGALLGTNLNQLVCRAVASVRKKTLAEQSWPQETPFRSLGGSLNIRNGVAGNNDLIAAMDNLKLSGDGEINLPAKALDYRLGLTIVGNGADQDEACQINEKYANIAWPVRCNGSFVGDKRLCGIDSQRMGAVVAGIAGQEVQQKINKKLEEKLGSGLKGLFDKLQ</sequence>